<name>A0A9P0G932_9CUCU</name>
<dbReference type="AlphaFoldDB" id="A0A9P0G932"/>
<accession>A0A9P0G932</accession>
<keyword evidence="2" id="KW-1185">Reference proteome</keyword>
<organism evidence="1 2">
    <name type="scientific">Psylliodes chrysocephalus</name>
    <dbReference type="NCBI Taxonomy" id="3402493"/>
    <lineage>
        <taxon>Eukaryota</taxon>
        <taxon>Metazoa</taxon>
        <taxon>Ecdysozoa</taxon>
        <taxon>Arthropoda</taxon>
        <taxon>Hexapoda</taxon>
        <taxon>Insecta</taxon>
        <taxon>Pterygota</taxon>
        <taxon>Neoptera</taxon>
        <taxon>Endopterygota</taxon>
        <taxon>Coleoptera</taxon>
        <taxon>Polyphaga</taxon>
        <taxon>Cucujiformia</taxon>
        <taxon>Chrysomeloidea</taxon>
        <taxon>Chrysomelidae</taxon>
        <taxon>Galerucinae</taxon>
        <taxon>Alticini</taxon>
        <taxon>Psylliodes</taxon>
    </lineage>
</organism>
<sequence>MSSVIKRSDKLLVAIRKLRKIIFDKFTARDAEIWLKLLNKQVKTCNKCIKDKSLSIGARRKLQTNIGHFKHFRKLILNRHVGLGPNSKLRNRVKWENVTWSFASRLRTGIILNLRHKDLDKFLDDAYLVCKQKIKAYLNSFHFIKVNTNFCGEFIRKCGDEGVLDFHYFNTKNVFIDQLT</sequence>
<reference evidence="1" key="1">
    <citation type="submission" date="2022-01" db="EMBL/GenBank/DDBJ databases">
        <authorList>
            <person name="King R."/>
        </authorList>
    </citation>
    <scope>NUCLEOTIDE SEQUENCE</scope>
</reference>
<proteinExistence type="predicted"/>
<dbReference type="OrthoDB" id="6696428at2759"/>
<dbReference type="Proteomes" id="UP001153636">
    <property type="component" value="Chromosome 17"/>
</dbReference>
<protein>
    <submittedName>
        <fullName evidence="1">Uncharacterized protein</fullName>
    </submittedName>
</protein>
<gene>
    <name evidence="1" type="ORF">PSYICH_LOCUS5434</name>
</gene>
<dbReference type="EMBL" id="OV651829">
    <property type="protein sequence ID" value="CAH1104463.1"/>
    <property type="molecule type" value="Genomic_DNA"/>
</dbReference>
<evidence type="ECO:0000313" key="1">
    <source>
        <dbReference type="EMBL" id="CAH1104463.1"/>
    </source>
</evidence>
<evidence type="ECO:0000313" key="2">
    <source>
        <dbReference type="Proteomes" id="UP001153636"/>
    </source>
</evidence>